<keyword evidence="1" id="KW-1133">Transmembrane helix</keyword>
<dbReference type="Proteomes" id="UP000075882">
    <property type="component" value="Unassembled WGS sequence"/>
</dbReference>
<accession>A0A8W7P3L4</accession>
<evidence type="ECO:0000256" key="1">
    <source>
        <dbReference type="SAM" id="Phobius"/>
    </source>
</evidence>
<proteinExistence type="predicted"/>
<keyword evidence="1" id="KW-0472">Membrane</keyword>
<protein>
    <submittedName>
        <fullName evidence="2">Uncharacterized protein</fullName>
    </submittedName>
</protein>
<keyword evidence="1" id="KW-0812">Transmembrane</keyword>
<dbReference type="AlphaFoldDB" id="A0A8W7P3L4"/>
<sequence>MSVYPEWPSGEFFFGGTFARVGDPYPWNGYFGYVPMVCHPFNHVEPLRQPKKKMPTVIIATIVIIIATIVGDGGTMLLSTMSSSARKAIERIDKELHNDLGDIGTMVRISEQCRLACGRP</sequence>
<evidence type="ECO:0000313" key="2">
    <source>
        <dbReference type="EnsemblMetazoa" id="ACOM024892-PA.1"/>
    </source>
</evidence>
<feature type="transmembrane region" description="Helical" evidence="1">
    <location>
        <begin position="57"/>
        <end position="78"/>
    </location>
</feature>
<organism evidence="2">
    <name type="scientific">Anopheles coluzzii</name>
    <name type="common">African malaria mosquito</name>
    <dbReference type="NCBI Taxonomy" id="1518534"/>
    <lineage>
        <taxon>Eukaryota</taxon>
        <taxon>Metazoa</taxon>
        <taxon>Ecdysozoa</taxon>
        <taxon>Arthropoda</taxon>
        <taxon>Hexapoda</taxon>
        <taxon>Insecta</taxon>
        <taxon>Pterygota</taxon>
        <taxon>Neoptera</taxon>
        <taxon>Endopterygota</taxon>
        <taxon>Diptera</taxon>
        <taxon>Nematocera</taxon>
        <taxon>Culicoidea</taxon>
        <taxon>Culicidae</taxon>
        <taxon>Anophelinae</taxon>
        <taxon>Anopheles</taxon>
    </lineage>
</organism>
<reference evidence="2" key="1">
    <citation type="submission" date="2022-08" db="UniProtKB">
        <authorList>
            <consortium name="EnsemblMetazoa"/>
        </authorList>
    </citation>
    <scope>IDENTIFICATION</scope>
</reference>
<name>A0A8W7P3L4_ANOCL</name>
<dbReference type="EnsemblMetazoa" id="ACOM024892-RA">
    <property type="protein sequence ID" value="ACOM024892-PA.1"/>
    <property type="gene ID" value="ACOM024892"/>
</dbReference>